<proteinExistence type="predicted"/>
<dbReference type="Proteomes" id="UP000010796">
    <property type="component" value="Chromosome"/>
</dbReference>
<dbReference type="AlphaFoldDB" id="L0G0K8"/>
<dbReference type="GO" id="GO:0061503">
    <property type="term" value="F:tRNA threonylcarbamoyladenosine dehydratase"/>
    <property type="evidence" value="ECO:0007669"/>
    <property type="project" value="TreeGrafter"/>
</dbReference>
<evidence type="ECO:0000259" key="1">
    <source>
        <dbReference type="Pfam" id="PF00899"/>
    </source>
</evidence>
<dbReference type="InterPro" id="IPR035985">
    <property type="entry name" value="Ubiquitin-activating_enz"/>
</dbReference>
<dbReference type="Gene3D" id="3.40.50.720">
    <property type="entry name" value="NAD(P)-binding Rossmann-like Domain"/>
    <property type="match status" value="1"/>
</dbReference>
<dbReference type="GO" id="GO:0061504">
    <property type="term" value="P:cyclic threonylcarbamoyladenosine biosynthetic process"/>
    <property type="evidence" value="ECO:0007669"/>
    <property type="project" value="TreeGrafter"/>
</dbReference>
<dbReference type="InterPro" id="IPR045886">
    <property type="entry name" value="ThiF/MoeB/HesA"/>
</dbReference>
<dbReference type="PATRIC" id="fig|926556.3.peg.2389"/>
<dbReference type="KEGG" id="evi:Echvi_2268"/>
<protein>
    <submittedName>
        <fullName evidence="2">Dinucleotide-utilizing enzyme possibly involved in molybdopterin or thiamin biosynthesis</fullName>
    </submittedName>
</protein>
<dbReference type="EMBL" id="CP003346">
    <property type="protein sequence ID" value="AGA78516.1"/>
    <property type="molecule type" value="Genomic_DNA"/>
</dbReference>
<evidence type="ECO:0000313" key="2">
    <source>
        <dbReference type="EMBL" id="AGA78516.1"/>
    </source>
</evidence>
<evidence type="ECO:0000313" key="3">
    <source>
        <dbReference type="Proteomes" id="UP000010796"/>
    </source>
</evidence>
<dbReference type="PANTHER" id="PTHR43267:SF3">
    <property type="entry name" value="THIF PROTEIN"/>
    <property type="match status" value="1"/>
</dbReference>
<dbReference type="STRING" id="926556.Echvi_2268"/>
<dbReference type="OrthoDB" id="5149792at2"/>
<accession>L0G0K8</accession>
<dbReference type="PANTHER" id="PTHR43267">
    <property type="entry name" value="TRNA THREONYLCARBAMOYLADENOSINE DEHYDRATASE"/>
    <property type="match status" value="1"/>
</dbReference>
<dbReference type="InterPro" id="IPR000594">
    <property type="entry name" value="ThiF_NAD_FAD-bd"/>
</dbReference>
<dbReference type="CDD" id="cd01483">
    <property type="entry name" value="E1_enzyme_family"/>
    <property type="match status" value="1"/>
</dbReference>
<dbReference type="HOGENOM" id="CLU_050514_0_0_10"/>
<feature type="domain" description="THIF-type NAD/FAD binding fold" evidence="1">
    <location>
        <begin position="111"/>
        <end position="276"/>
    </location>
</feature>
<dbReference type="SUPFAM" id="SSF69572">
    <property type="entry name" value="Activating enzymes of the ubiquitin-like proteins"/>
    <property type="match status" value="1"/>
</dbReference>
<dbReference type="eggNOG" id="COG0476">
    <property type="taxonomic scope" value="Bacteria"/>
</dbReference>
<name>L0G0K8_ECHVK</name>
<gene>
    <name evidence="2" type="ordered locus">Echvi_2268</name>
</gene>
<reference evidence="3" key="1">
    <citation type="submission" date="2012-02" db="EMBL/GenBank/DDBJ databases">
        <title>The complete genome of Echinicola vietnamensis DSM 17526.</title>
        <authorList>
            <person name="Lucas S."/>
            <person name="Copeland A."/>
            <person name="Lapidus A."/>
            <person name="Glavina del Rio T."/>
            <person name="Dalin E."/>
            <person name="Tice H."/>
            <person name="Bruce D."/>
            <person name="Goodwin L."/>
            <person name="Pitluck S."/>
            <person name="Peters L."/>
            <person name="Ovchinnikova G."/>
            <person name="Teshima H."/>
            <person name="Kyrpides N."/>
            <person name="Mavromatis K."/>
            <person name="Ivanova N."/>
            <person name="Brettin T."/>
            <person name="Detter J.C."/>
            <person name="Han C."/>
            <person name="Larimer F."/>
            <person name="Land M."/>
            <person name="Hauser L."/>
            <person name="Markowitz V."/>
            <person name="Cheng J.-F."/>
            <person name="Hugenholtz P."/>
            <person name="Woyke T."/>
            <person name="Wu D."/>
            <person name="Brambilla E."/>
            <person name="Klenk H.-P."/>
            <person name="Eisen J.A."/>
        </authorList>
    </citation>
    <scope>NUCLEOTIDE SEQUENCE [LARGE SCALE GENOMIC DNA]</scope>
    <source>
        <strain evidence="3">DSM 17526 / LMG 23754 / KMM 6221</strain>
    </source>
</reference>
<dbReference type="GO" id="GO:0008641">
    <property type="term" value="F:ubiquitin-like modifier activating enzyme activity"/>
    <property type="evidence" value="ECO:0007669"/>
    <property type="project" value="InterPro"/>
</dbReference>
<organism evidence="2 3">
    <name type="scientific">Echinicola vietnamensis (strain DSM 17526 / LMG 23754 / KMM 6221)</name>
    <dbReference type="NCBI Taxonomy" id="926556"/>
    <lineage>
        <taxon>Bacteria</taxon>
        <taxon>Pseudomonadati</taxon>
        <taxon>Bacteroidota</taxon>
        <taxon>Cytophagia</taxon>
        <taxon>Cytophagales</taxon>
        <taxon>Cyclobacteriaceae</taxon>
        <taxon>Echinicola</taxon>
    </lineage>
</organism>
<keyword evidence="3" id="KW-1185">Reference proteome</keyword>
<dbReference type="Pfam" id="PF00899">
    <property type="entry name" value="ThiF"/>
    <property type="match status" value="1"/>
</dbReference>
<dbReference type="RefSeq" id="WP_015266074.1">
    <property type="nucleotide sequence ID" value="NC_019904.1"/>
</dbReference>
<sequence length="362" mass="41669">MILQDIEEFDGNYQALIIPADAQGPQGEALRRLLGNGGVEKIDQLDIQVAELIKIAHPSQKFEEKELRHQTVSFFNEHPRDQYGNWVYYPWRRQLIRILAKEDFINLRTSRNRYKIKDEEQQRLYTKKIGVIGLSVGQSVALSLAMERSFGELRIADFDTLELSNMNRIRTGLYSLGLKKVWVVAREIAEIDPFLKVTIYDEGISDENIEDFFTRDGGIDLLVEECDSLPVKIKSRLMAKAKQIPVIMDTSDRGMMDIERFDLDPKRPIFHGYLSKFGNETELLDKLADNYREILLAILHFEQLSERLKYSMSEIGKTITTWPQLASSVIMGGAMGAHYARMILLDQNVPSNRFYVDLDAIN</sequence>